<keyword evidence="2 4" id="KW-0489">Methyltransferase</keyword>
<comment type="similarity">
    <text evidence="1 4">Belongs to the methyltransferase superfamily. METL family.</text>
</comment>
<dbReference type="GO" id="GO:0008173">
    <property type="term" value="F:RNA methyltransferase activity"/>
    <property type="evidence" value="ECO:0007669"/>
    <property type="project" value="UniProtKB-ARBA"/>
</dbReference>
<keyword evidence="3 4" id="KW-0808">Transferase</keyword>
<proteinExistence type="inferred from homology"/>
<evidence type="ECO:0000256" key="4">
    <source>
        <dbReference type="PIRNR" id="PIRNR037755"/>
    </source>
</evidence>
<organism evidence="5">
    <name type="scientific">Timspurckia oligopyrenoides</name>
    <dbReference type="NCBI Taxonomy" id="708627"/>
    <lineage>
        <taxon>Eukaryota</taxon>
        <taxon>Rhodophyta</taxon>
        <taxon>Bangiophyceae</taxon>
        <taxon>Porphyridiales</taxon>
        <taxon>Porphyridiaceae</taxon>
        <taxon>Timspurckia</taxon>
    </lineage>
</organism>
<dbReference type="Gene3D" id="3.40.50.150">
    <property type="entry name" value="Vaccinia Virus protein VP39"/>
    <property type="match status" value="1"/>
</dbReference>
<dbReference type="EMBL" id="HBFP01006015">
    <property type="protein sequence ID" value="CAD8819889.1"/>
    <property type="molecule type" value="Transcribed_RNA"/>
</dbReference>
<sequence length="259" mass="30681">MDNKSTEIGSYWIEKYEKDARKNWDLFYKRNSTHFYKDRHWLSNATSQDGFEFFNTLSTSSLHSLHILEVGCGVGNTLYPILQEYSEFIHTMHAFDFSSNAIQLLLQHQQYPEYHSQIHAFQFDITTTSISRHIPSHSIDSICLFFVLSSISPEKHEFVLNQLSQTVKVGGRLLFRDFCHGDLAESRFDSTQSKLSNRFYVRQDGTRSYFFIREHFIELVERLQWKVIRCEAVQRVILNRKSNQEMNRIWLQAELAKME</sequence>
<protein>
    <recommendedName>
        <fullName evidence="4">tRNA N(3)-methylcytidine methyltransferase</fullName>
        <ecNumber evidence="4">2.1.1.-</ecNumber>
    </recommendedName>
</protein>
<dbReference type="InterPro" id="IPR029063">
    <property type="entry name" value="SAM-dependent_MTases_sf"/>
</dbReference>
<dbReference type="GO" id="GO:0008757">
    <property type="term" value="F:S-adenosylmethionine-dependent methyltransferase activity"/>
    <property type="evidence" value="ECO:0007669"/>
    <property type="project" value="UniProtKB-ARBA"/>
</dbReference>
<dbReference type="EC" id="2.1.1.-" evidence="4"/>
<evidence type="ECO:0000256" key="2">
    <source>
        <dbReference type="ARBA" id="ARBA00022603"/>
    </source>
</evidence>
<dbReference type="Pfam" id="PF13489">
    <property type="entry name" value="Methyltransf_23"/>
    <property type="match status" value="1"/>
</dbReference>
<dbReference type="CDD" id="cd02440">
    <property type="entry name" value="AdoMet_MTases"/>
    <property type="match status" value="1"/>
</dbReference>
<reference evidence="5" key="1">
    <citation type="submission" date="2021-01" db="EMBL/GenBank/DDBJ databases">
        <authorList>
            <person name="Corre E."/>
            <person name="Pelletier E."/>
            <person name="Niang G."/>
            <person name="Scheremetjew M."/>
            <person name="Finn R."/>
            <person name="Kale V."/>
            <person name="Holt S."/>
            <person name="Cochrane G."/>
            <person name="Meng A."/>
            <person name="Brown T."/>
            <person name="Cohen L."/>
        </authorList>
    </citation>
    <scope>NUCLEOTIDE SEQUENCE</scope>
    <source>
        <strain evidence="5">CCMP3278</strain>
    </source>
</reference>
<dbReference type="GO" id="GO:0032259">
    <property type="term" value="P:methylation"/>
    <property type="evidence" value="ECO:0007669"/>
    <property type="project" value="UniProtKB-KW"/>
</dbReference>
<comment type="function">
    <text evidence="4">S-adenosyl-L-methionine-dependent methyltransferase.</text>
</comment>
<evidence type="ECO:0000313" key="5">
    <source>
        <dbReference type="EMBL" id="CAD8819889.1"/>
    </source>
</evidence>
<dbReference type="PANTHER" id="PTHR22809:SF5">
    <property type="entry name" value="TRNA N(3)-METHYLCYTIDINE METHYLTRANSFERASE METTL6"/>
    <property type="match status" value="1"/>
</dbReference>
<dbReference type="PANTHER" id="PTHR22809">
    <property type="entry name" value="METHYLTRANSFERASE-RELATED"/>
    <property type="match status" value="1"/>
</dbReference>
<dbReference type="AlphaFoldDB" id="A0A7S0ZF70"/>
<evidence type="ECO:0000256" key="1">
    <source>
        <dbReference type="ARBA" id="ARBA00009725"/>
    </source>
</evidence>
<dbReference type="SUPFAM" id="SSF53335">
    <property type="entry name" value="S-adenosyl-L-methionine-dependent methyltransferases"/>
    <property type="match status" value="1"/>
</dbReference>
<dbReference type="InterPro" id="IPR026113">
    <property type="entry name" value="METTL2/6/8-like"/>
</dbReference>
<dbReference type="PIRSF" id="PIRSF037755">
    <property type="entry name" value="Mettl2_prd"/>
    <property type="match status" value="1"/>
</dbReference>
<gene>
    <name evidence="5" type="ORF">TOLI1172_LOCUS4278</name>
</gene>
<name>A0A7S0ZF70_9RHOD</name>
<accession>A0A7S0ZF70</accession>
<evidence type="ECO:0000256" key="3">
    <source>
        <dbReference type="ARBA" id="ARBA00022679"/>
    </source>
</evidence>